<reference evidence="3" key="1">
    <citation type="journal article" date="2023" name="Nat. Commun.">
        <title>Diploid and tetraploid genomes of Acorus and the evolution of monocots.</title>
        <authorList>
            <person name="Ma L."/>
            <person name="Liu K.W."/>
            <person name="Li Z."/>
            <person name="Hsiao Y.Y."/>
            <person name="Qi Y."/>
            <person name="Fu T."/>
            <person name="Tang G.D."/>
            <person name="Zhang D."/>
            <person name="Sun W.H."/>
            <person name="Liu D.K."/>
            <person name="Li Y."/>
            <person name="Chen G.Z."/>
            <person name="Liu X.D."/>
            <person name="Liao X.Y."/>
            <person name="Jiang Y.T."/>
            <person name="Yu X."/>
            <person name="Hao Y."/>
            <person name="Huang J."/>
            <person name="Zhao X.W."/>
            <person name="Ke S."/>
            <person name="Chen Y.Y."/>
            <person name="Wu W.L."/>
            <person name="Hsu J.L."/>
            <person name="Lin Y.F."/>
            <person name="Huang M.D."/>
            <person name="Li C.Y."/>
            <person name="Huang L."/>
            <person name="Wang Z.W."/>
            <person name="Zhao X."/>
            <person name="Zhong W.Y."/>
            <person name="Peng D.H."/>
            <person name="Ahmad S."/>
            <person name="Lan S."/>
            <person name="Zhang J.S."/>
            <person name="Tsai W.C."/>
            <person name="Van de Peer Y."/>
            <person name="Liu Z.J."/>
        </authorList>
    </citation>
    <scope>NUCLEOTIDE SEQUENCE</scope>
    <source>
        <strain evidence="3">SCP</strain>
    </source>
</reference>
<dbReference type="Pfam" id="PF01535">
    <property type="entry name" value="PPR"/>
    <property type="match status" value="2"/>
</dbReference>
<gene>
    <name evidence="3" type="ORF">QJS04_geneDACA010754</name>
</gene>
<dbReference type="Pfam" id="PF13812">
    <property type="entry name" value="PPR_3"/>
    <property type="match status" value="1"/>
</dbReference>
<feature type="repeat" description="PPR" evidence="2">
    <location>
        <begin position="283"/>
        <end position="317"/>
    </location>
</feature>
<proteinExistence type="predicted"/>
<dbReference type="PANTHER" id="PTHR45613">
    <property type="entry name" value="PENTATRICOPEPTIDE REPEAT-CONTAINING PROTEIN"/>
    <property type="match status" value="1"/>
</dbReference>
<keyword evidence="4" id="KW-1185">Reference proteome</keyword>
<feature type="repeat" description="PPR" evidence="2">
    <location>
        <begin position="354"/>
        <end position="388"/>
    </location>
</feature>
<dbReference type="EMBL" id="JAUJYN010000004">
    <property type="protein sequence ID" value="KAK1272390.1"/>
    <property type="molecule type" value="Genomic_DNA"/>
</dbReference>
<evidence type="ECO:0000313" key="4">
    <source>
        <dbReference type="Proteomes" id="UP001179952"/>
    </source>
</evidence>
<dbReference type="Pfam" id="PF12854">
    <property type="entry name" value="PPR_1"/>
    <property type="match status" value="2"/>
</dbReference>
<dbReference type="PANTHER" id="PTHR45613:SF9">
    <property type="entry name" value="MITOCHONDRIAL GROUP I INTRON SPLICING FACTOR CCM1"/>
    <property type="match status" value="1"/>
</dbReference>
<dbReference type="NCBIfam" id="TIGR00756">
    <property type="entry name" value="PPR"/>
    <property type="match status" value="9"/>
</dbReference>
<dbReference type="InterPro" id="IPR011990">
    <property type="entry name" value="TPR-like_helical_dom_sf"/>
</dbReference>
<dbReference type="SUPFAM" id="SSF48452">
    <property type="entry name" value="TPR-like"/>
    <property type="match status" value="1"/>
</dbReference>
<sequence>MLRLLLNHLPRPSVHLSLSRSRHTVRVLPSLSTPPISLSDLSSISSRSDLLSSFTVTPPLDPWPSSLPPSRLAFLIRRQRDPSLALRVFLHASDFHSPSPYPHTPLTTHSILSKLSRARAFHLLELLLARLKLSRAAAPLSEASFVDVIRAYGLAGRPDSALEVFSDMKDGFGLGPTVRSFNALLHAMVQNRRFRLARDLFFDSKEKFGVAPNVITCNVLISALCENGELGSAEKVIDKMPEWGLAPDVVTYTTLVCGYCRRGDLEKAREVFEEMVRQGWVPDETAYTVMIDGYCRHGRVLDAVRFMDRMESDDRILPNEVTYGVVIEAYCREGKPGEALSLMEEMLSGKYMPDAPQCFKVIDLLCRVGRVDEACELWEKLLKKNCVPDNAITSTLVYWLCKAGKVWEARKIFKEFEKGFVPSSLTYSTLISGLCECGELQEAGSLWDEMVEKGWAPSTFTYNALMKAFVKSGSVGDGIRLFEEMLEKGCMPDRSTFATLVDGIYRSGKEDEVDRVVKMAVSSSKAVLLSEACWGVFVSKAIHDTGRSRIEIEKCWTDLSEDFLTWSSYHH</sequence>
<feature type="repeat" description="PPR" evidence="2">
    <location>
        <begin position="458"/>
        <end position="492"/>
    </location>
</feature>
<accession>A0AAV9B717</accession>
<protein>
    <submittedName>
        <fullName evidence="3">Pentatricopeptide repeat-containing protein</fullName>
    </submittedName>
</protein>
<feature type="repeat" description="PPR" evidence="2">
    <location>
        <begin position="213"/>
        <end position="247"/>
    </location>
</feature>
<evidence type="ECO:0000256" key="2">
    <source>
        <dbReference type="PROSITE-ProRule" id="PRU00708"/>
    </source>
</evidence>
<comment type="caution">
    <text evidence="3">The sequence shown here is derived from an EMBL/GenBank/DDBJ whole genome shotgun (WGS) entry which is preliminary data.</text>
</comment>
<feature type="repeat" description="PPR" evidence="2">
    <location>
        <begin position="319"/>
        <end position="353"/>
    </location>
</feature>
<dbReference type="InterPro" id="IPR002885">
    <property type="entry name" value="PPR_rpt"/>
</dbReference>
<dbReference type="PROSITE" id="PS51375">
    <property type="entry name" value="PPR"/>
    <property type="match status" value="8"/>
</dbReference>
<dbReference type="AlphaFoldDB" id="A0AAV9B717"/>
<feature type="repeat" description="PPR" evidence="2">
    <location>
        <begin position="248"/>
        <end position="282"/>
    </location>
</feature>
<name>A0AAV9B717_ACOGR</name>
<dbReference type="Pfam" id="PF13041">
    <property type="entry name" value="PPR_2"/>
    <property type="match status" value="2"/>
</dbReference>
<reference evidence="3" key="2">
    <citation type="submission" date="2023-06" db="EMBL/GenBank/DDBJ databases">
        <authorList>
            <person name="Ma L."/>
            <person name="Liu K.-W."/>
            <person name="Li Z."/>
            <person name="Hsiao Y.-Y."/>
            <person name="Qi Y."/>
            <person name="Fu T."/>
            <person name="Tang G."/>
            <person name="Zhang D."/>
            <person name="Sun W.-H."/>
            <person name="Liu D.-K."/>
            <person name="Li Y."/>
            <person name="Chen G.-Z."/>
            <person name="Liu X.-D."/>
            <person name="Liao X.-Y."/>
            <person name="Jiang Y.-T."/>
            <person name="Yu X."/>
            <person name="Hao Y."/>
            <person name="Huang J."/>
            <person name="Zhao X.-W."/>
            <person name="Ke S."/>
            <person name="Chen Y.-Y."/>
            <person name="Wu W.-L."/>
            <person name="Hsu J.-L."/>
            <person name="Lin Y.-F."/>
            <person name="Huang M.-D."/>
            <person name="Li C.-Y."/>
            <person name="Huang L."/>
            <person name="Wang Z.-W."/>
            <person name="Zhao X."/>
            <person name="Zhong W.-Y."/>
            <person name="Peng D.-H."/>
            <person name="Ahmad S."/>
            <person name="Lan S."/>
            <person name="Zhang J.-S."/>
            <person name="Tsai W.-C."/>
            <person name="Van De Peer Y."/>
            <person name="Liu Z.-J."/>
        </authorList>
    </citation>
    <scope>NUCLEOTIDE SEQUENCE</scope>
    <source>
        <strain evidence="3">SCP</strain>
        <tissue evidence="3">Leaves</tissue>
    </source>
</reference>
<dbReference type="Proteomes" id="UP001179952">
    <property type="component" value="Unassembled WGS sequence"/>
</dbReference>
<feature type="repeat" description="PPR" evidence="2">
    <location>
        <begin position="423"/>
        <end position="457"/>
    </location>
</feature>
<evidence type="ECO:0000256" key="1">
    <source>
        <dbReference type="ARBA" id="ARBA00022737"/>
    </source>
</evidence>
<dbReference type="Gene3D" id="1.25.40.10">
    <property type="entry name" value="Tetratricopeptide repeat domain"/>
    <property type="match status" value="4"/>
</dbReference>
<keyword evidence="1" id="KW-0677">Repeat</keyword>
<organism evidence="3 4">
    <name type="scientific">Acorus gramineus</name>
    <name type="common">Dwarf sweet flag</name>
    <dbReference type="NCBI Taxonomy" id="55184"/>
    <lineage>
        <taxon>Eukaryota</taxon>
        <taxon>Viridiplantae</taxon>
        <taxon>Streptophyta</taxon>
        <taxon>Embryophyta</taxon>
        <taxon>Tracheophyta</taxon>
        <taxon>Spermatophyta</taxon>
        <taxon>Magnoliopsida</taxon>
        <taxon>Liliopsida</taxon>
        <taxon>Acoraceae</taxon>
        <taxon>Acorus</taxon>
    </lineage>
</organism>
<evidence type="ECO:0000313" key="3">
    <source>
        <dbReference type="EMBL" id="KAK1272390.1"/>
    </source>
</evidence>
<feature type="repeat" description="PPR" evidence="2">
    <location>
        <begin position="177"/>
        <end position="212"/>
    </location>
</feature>